<evidence type="ECO:0000313" key="2">
    <source>
        <dbReference type="EMBL" id="EFA03939.1"/>
    </source>
</evidence>
<dbReference type="Proteomes" id="UP000007266">
    <property type="component" value="Linkage group 5"/>
</dbReference>
<dbReference type="PANTHER" id="PTHR11012">
    <property type="entry name" value="PROTEIN KINASE-LIKE DOMAIN-CONTAINING"/>
    <property type="match status" value="1"/>
</dbReference>
<feature type="domain" description="CHK kinase-like" evidence="1">
    <location>
        <begin position="401"/>
        <end position="564"/>
    </location>
</feature>
<protein>
    <recommendedName>
        <fullName evidence="1">CHK kinase-like domain-containing protein</fullName>
    </recommendedName>
</protein>
<feature type="domain" description="CHK kinase-like" evidence="1">
    <location>
        <begin position="93"/>
        <end position="257"/>
    </location>
</feature>
<dbReference type="HOGENOM" id="CLU_387503_0_0_1"/>
<dbReference type="SMART" id="SM00587">
    <property type="entry name" value="CHK"/>
    <property type="match status" value="2"/>
</dbReference>
<name>D6WK28_TRICA</name>
<dbReference type="KEGG" id="tca:103312978"/>
<dbReference type="PANTHER" id="PTHR11012:SF48">
    <property type="entry name" value="CHK KINASE-LIKE DOMAIN-CONTAINING PROTEIN-RELATED"/>
    <property type="match status" value="1"/>
</dbReference>
<dbReference type="InterPro" id="IPR004119">
    <property type="entry name" value="EcKL"/>
</dbReference>
<dbReference type="Gene3D" id="3.90.1200.10">
    <property type="match status" value="2"/>
</dbReference>
<evidence type="ECO:0000313" key="3">
    <source>
        <dbReference type="Proteomes" id="UP000007266"/>
    </source>
</evidence>
<reference evidence="2 3" key="2">
    <citation type="journal article" date="2010" name="Nucleic Acids Res.">
        <title>BeetleBase in 2010: revisions to provide comprehensive genomic information for Tribolium castaneum.</title>
        <authorList>
            <person name="Kim H.S."/>
            <person name="Murphy T."/>
            <person name="Xia J."/>
            <person name="Caragea D."/>
            <person name="Park Y."/>
            <person name="Beeman R.W."/>
            <person name="Lorenzen M.D."/>
            <person name="Butcher S."/>
            <person name="Manak J.R."/>
            <person name="Brown S.J."/>
        </authorList>
    </citation>
    <scope>GENOME REANNOTATION</scope>
    <source>
        <strain evidence="2 3">Georgia GA2</strain>
    </source>
</reference>
<evidence type="ECO:0000259" key="1">
    <source>
        <dbReference type="SMART" id="SM00587"/>
    </source>
</evidence>
<dbReference type="OrthoDB" id="190089at2759"/>
<dbReference type="PhylomeDB" id="D6WK28"/>
<dbReference type="EMBL" id="KQ971342">
    <property type="protein sequence ID" value="EFA03939.1"/>
    <property type="molecule type" value="Genomic_DNA"/>
</dbReference>
<accession>D6WK28</accession>
<proteinExistence type="predicted"/>
<dbReference type="AlphaFoldDB" id="D6WK28"/>
<gene>
    <name evidence="2" type="primary">AUGUSTUS-3.0.2_14080</name>
    <name evidence="2" type="ORF">TcasGA2_TC014080</name>
</gene>
<dbReference type="InParanoid" id="D6WK28"/>
<keyword evidence="3" id="KW-1185">Reference proteome</keyword>
<organism evidence="2 3">
    <name type="scientific">Tribolium castaneum</name>
    <name type="common">Red flour beetle</name>
    <dbReference type="NCBI Taxonomy" id="7070"/>
    <lineage>
        <taxon>Eukaryota</taxon>
        <taxon>Metazoa</taxon>
        <taxon>Ecdysozoa</taxon>
        <taxon>Arthropoda</taxon>
        <taxon>Hexapoda</taxon>
        <taxon>Insecta</taxon>
        <taxon>Pterygota</taxon>
        <taxon>Neoptera</taxon>
        <taxon>Endopterygota</taxon>
        <taxon>Coleoptera</taxon>
        <taxon>Polyphaga</taxon>
        <taxon>Cucujiformia</taxon>
        <taxon>Tenebrionidae</taxon>
        <taxon>Tenebrionidae incertae sedis</taxon>
        <taxon>Tribolium</taxon>
    </lineage>
</organism>
<dbReference type="InterPro" id="IPR015897">
    <property type="entry name" value="CHK_kinase-like"/>
</dbReference>
<dbReference type="SUPFAM" id="SSF56112">
    <property type="entry name" value="Protein kinase-like (PK-like)"/>
    <property type="match status" value="2"/>
</dbReference>
<reference evidence="2 3" key="1">
    <citation type="journal article" date="2008" name="Nature">
        <title>The genome of the model beetle and pest Tribolium castaneum.</title>
        <authorList>
            <consortium name="Tribolium Genome Sequencing Consortium"/>
            <person name="Richards S."/>
            <person name="Gibbs R.A."/>
            <person name="Weinstock G.M."/>
            <person name="Brown S.J."/>
            <person name="Denell R."/>
            <person name="Beeman R.W."/>
            <person name="Gibbs R."/>
            <person name="Beeman R.W."/>
            <person name="Brown S.J."/>
            <person name="Bucher G."/>
            <person name="Friedrich M."/>
            <person name="Grimmelikhuijzen C.J."/>
            <person name="Klingler M."/>
            <person name="Lorenzen M."/>
            <person name="Richards S."/>
            <person name="Roth S."/>
            <person name="Schroder R."/>
            <person name="Tautz D."/>
            <person name="Zdobnov E.M."/>
            <person name="Muzny D."/>
            <person name="Gibbs R.A."/>
            <person name="Weinstock G.M."/>
            <person name="Attaway T."/>
            <person name="Bell S."/>
            <person name="Buhay C.J."/>
            <person name="Chandrabose M.N."/>
            <person name="Chavez D."/>
            <person name="Clerk-Blankenburg K.P."/>
            <person name="Cree A."/>
            <person name="Dao M."/>
            <person name="Davis C."/>
            <person name="Chacko J."/>
            <person name="Dinh H."/>
            <person name="Dugan-Rocha S."/>
            <person name="Fowler G."/>
            <person name="Garner T.T."/>
            <person name="Garnes J."/>
            <person name="Gnirke A."/>
            <person name="Hawes A."/>
            <person name="Hernandez J."/>
            <person name="Hines S."/>
            <person name="Holder M."/>
            <person name="Hume J."/>
            <person name="Jhangiani S.N."/>
            <person name="Joshi V."/>
            <person name="Khan Z.M."/>
            <person name="Jackson L."/>
            <person name="Kovar C."/>
            <person name="Kowis A."/>
            <person name="Lee S."/>
            <person name="Lewis L.R."/>
            <person name="Margolis J."/>
            <person name="Morgan M."/>
            <person name="Nazareth L.V."/>
            <person name="Nguyen N."/>
            <person name="Okwuonu G."/>
            <person name="Parker D."/>
            <person name="Richards S."/>
            <person name="Ruiz S.J."/>
            <person name="Santibanez J."/>
            <person name="Savard J."/>
            <person name="Scherer S.E."/>
            <person name="Schneider B."/>
            <person name="Sodergren E."/>
            <person name="Tautz D."/>
            <person name="Vattahil S."/>
            <person name="Villasana D."/>
            <person name="White C.S."/>
            <person name="Wright R."/>
            <person name="Park Y."/>
            <person name="Beeman R.W."/>
            <person name="Lord J."/>
            <person name="Oppert B."/>
            <person name="Lorenzen M."/>
            <person name="Brown S."/>
            <person name="Wang L."/>
            <person name="Savard J."/>
            <person name="Tautz D."/>
            <person name="Richards S."/>
            <person name="Weinstock G."/>
            <person name="Gibbs R.A."/>
            <person name="Liu Y."/>
            <person name="Worley K."/>
            <person name="Weinstock G."/>
            <person name="Elsik C.G."/>
            <person name="Reese J.T."/>
            <person name="Elhaik E."/>
            <person name="Landan G."/>
            <person name="Graur D."/>
            <person name="Arensburger P."/>
            <person name="Atkinson P."/>
            <person name="Beeman R.W."/>
            <person name="Beidler J."/>
            <person name="Brown S.J."/>
            <person name="Demuth J.P."/>
            <person name="Drury D.W."/>
            <person name="Du Y.Z."/>
            <person name="Fujiwara H."/>
            <person name="Lorenzen M."/>
            <person name="Maselli V."/>
            <person name="Osanai M."/>
            <person name="Park Y."/>
            <person name="Robertson H.M."/>
            <person name="Tu Z."/>
            <person name="Wang J.J."/>
            <person name="Wang S."/>
            <person name="Richards S."/>
            <person name="Song H."/>
            <person name="Zhang L."/>
            <person name="Sodergren E."/>
            <person name="Werner D."/>
            <person name="Stanke M."/>
            <person name="Morgenstern B."/>
            <person name="Solovyev V."/>
            <person name="Kosarev P."/>
            <person name="Brown G."/>
            <person name="Chen H.C."/>
            <person name="Ermolaeva O."/>
            <person name="Hlavina W."/>
            <person name="Kapustin Y."/>
            <person name="Kiryutin B."/>
            <person name="Kitts P."/>
            <person name="Maglott D."/>
            <person name="Pruitt K."/>
            <person name="Sapojnikov V."/>
            <person name="Souvorov A."/>
            <person name="Mackey A.J."/>
            <person name="Waterhouse R.M."/>
            <person name="Wyder S."/>
            <person name="Zdobnov E.M."/>
            <person name="Zdobnov E.M."/>
            <person name="Wyder S."/>
            <person name="Kriventseva E.V."/>
            <person name="Kadowaki T."/>
            <person name="Bork P."/>
            <person name="Aranda M."/>
            <person name="Bao R."/>
            <person name="Beermann A."/>
            <person name="Berns N."/>
            <person name="Bolognesi R."/>
            <person name="Bonneton F."/>
            <person name="Bopp D."/>
            <person name="Brown S.J."/>
            <person name="Bucher G."/>
            <person name="Butts T."/>
            <person name="Chaumot A."/>
            <person name="Denell R.E."/>
            <person name="Ferrier D.E."/>
            <person name="Friedrich M."/>
            <person name="Gordon C.M."/>
            <person name="Jindra M."/>
            <person name="Klingler M."/>
            <person name="Lan Q."/>
            <person name="Lattorff H.M."/>
            <person name="Laudet V."/>
            <person name="von Levetsow C."/>
            <person name="Liu Z."/>
            <person name="Lutz R."/>
            <person name="Lynch J.A."/>
            <person name="da Fonseca R.N."/>
            <person name="Posnien N."/>
            <person name="Reuter R."/>
            <person name="Roth S."/>
            <person name="Savard J."/>
            <person name="Schinko J.B."/>
            <person name="Schmitt C."/>
            <person name="Schoppmeier M."/>
            <person name="Schroder R."/>
            <person name="Shippy T.D."/>
            <person name="Simonnet F."/>
            <person name="Marques-Souza H."/>
            <person name="Tautz D."/>
            <person name="Tomoyasu Y."/>
            <person name="Trauner J."/>
            <person name="Van der Zee M."/>
            <person name="Vervoort M."/>
            <person name="Wittkopp N."/>
            <person name="Wimmer E.A."/>
            <person name="Yang X."/>
            <person name="Jones A.K."/>
            <person name="Sattelle D.B."/>
            <person name="Ebert P.R."/>
            <person name="Nelson D."/>
            <person name="Scott J.G."/>
            <person name="Beeman R.W."/>
            <person name="Muthukrishnan S."/>
            <person name="Kramer K.J."/>
            <person name="Arakane Y."/>
            <person name="Beeman R.W."/>
            <person name="Zhu Q."/>
            <person name="Hogenkamp D."/>
            <person name="Dixit R."/>
            <person name="Oppert B."/>
            <person name="Jiang H."/>
            <person name="Zou Z."/>
            <person name="Marshall J."/>
            <person name="Elpidina E."/>
            <person name="Vinokurov K."/>
            <person name="Oppert C."/>
            <person name="Zou Z."/>
            <person name="Evans J."/>
            <person name="Lu Z."/>
            <person name="Zhao P."/>
            <person name="Sumathipala N."/>
            <person name="Altincicek B."/>
            <person name="Vilcinskas A."/>
            <person name="Williams M."/>
            <person name="Hultmark D."/>
            <person name="Hetru C."/>
            <person name="Jiang H."/>
            <person name="Grimmelikhuijzen C.J."/>
            <person name="Hauser F."/>
            <person name="Cazzamali G."/>
            <person name="Williamson M."/>
            <person name="Park Y."/>
            <person name="Li B."/>
            <person name="Tanaka Y."/>
            <person name="Predel R."/>
            <person name="Neupert S."/>
            <person name="Schachtner J."/>
            <person name="Verleyen P."/>
            <person name="Raible F."/>
            <person name="Bork P."/>
            <person name="Friedrich M."/>
            <person name="Walden K.K."/>
            <person name="Robertson H.M."/>
            <person name="Angeli S."/>
            <person name="Foret S."/>
            <person name="Bucher G."/>
            <person name="Schuetz S."/>
            <person name="Maleszka R."/>
            <person name="Wimmer E.A."/>
            <person name="Beeman R.W."/>
            <person name="Lorenzen M."/>
            <person name="Tomoyasu Y."/>
            <person name="Miller S.C."/>
            <person name="Grossmann D."/>
            <person name="Bucher G."/>
        </authorList>
    </citation>
    <scope>NUCLEOTIDE SEQUENCE [LARGE SCALE GENOMIC DNA]</scope>
    <source>
        <strain evidence="2 3">Georgia GA2</strain>
    </source>
</reference>
<dbReference type="InterPro" id="IPR011009">
    <property type="entry name" value="Kinase-like_dom_sf"/>
</dbReference>
<sequence>MTELKFSLKDCDEVVRRRLSPDATTADFEAIPRHRDNFILKITTTRGDTWCFYAKSGTQPPKIDPILDDFRAKIPNFDASFTPKHYCSKPGLQIFEDLTCQRFQCELDRFTASHFRQVLSVLAEFHAAGVAYEEITARKLGQEYELESFNFDVREIEDVLANKEVVSHVVKNLEEGLGKFRPVLCHGDLIWSNALFHYDNGVPDNCKLINFKARLYAPPAYDVLQLIFFNSGEKFRMEHFESLLIYYHTRLKEALEKYHLDICKILPLEDLQQSTHALLLLIKLELVLRNKEQKKGRDEVKEILSCPQISREDCFTIVRNKIHSNDYDLLSFKLIDNVKLKIQIRRDLTEETLHFRTKSAENCAREIFFYSTLIPILQELEIEIINNCAPASYFQRRNSFIVFEHLFNYHPLPKSSLSDLKLLSIIVKKLAKLHASSLVFEEKMSRDLKRTYRASDDYSEHFEETNFETASGSIPCDENLKKCFPKIAEICASNQFRKIISHGNLNYDNVFVHDKIDCRFVNYESLKYVPPAYDFLSVVYLAEKKLEGELRRIYYDELKQIVASFNFDLSKIITWDEFVDSVESVRPVILAKKILEGSRDLLLELEESCHFLLSRN</sequence>
<dbReference type="Pfam" id="PF02958">
    <property type="entry name" value="EcKL"/>
    <property type="match status" value="3"/>
</dbReference>